<feature type="signal peptide" evidence="1">
    <location>
        <begin position="1"/>
        <end position="20"/>
    </location>
</feature>
<accession>A0A1C7PBM9</accession>
<sequence length="271" mass="30469">MNFHFLFILPVFTLFCSAHGSVAQRQSVVQQEVSPLKVEVGDVLRDSQSVHVFLKAGLKVPGMTMFGMDDAAFLHLKSKPNSRLLWMTYGHFMFNEEGAVRSDTDMTILLLEPLPKEAFEVEGEVAILAAERDEPMKAVEVTLRENTEFLVGDMPVLLRSLETGSDSVALELKFRDVVGVTRFEFMREDGQPLRAMRESVVMLGLGNTQYTSYRIFTDGKPLKSVKAVPYRWSQPKVFRVPVKFSVPAVVKEQECSESGEVQEANVEMVVL</sequence>
<keyword evidence="1" id="KW-0732">Signal</keyword>
<reference evidence="3" key="1">
    <citation type="submission" date="2016-09" db="EMBL/GenBank/DDBJ databases">
        <authorList>
            <person name="Koehorst J."/>
        </authorList>
    </citation>
    <scope>NUCLEOTIDE SEQUENCE [LARGE SCALE GENOMIC DNA]</scope>
</reference>
<protein>
    <submittedName>
        <fullName evidence="2">Uncharacterized protein</fullName>
    </submittedName>
</protein>
<dbReference type="EMBL" id="LT629973">
    <property type="protein sequence ID" value="SEH84326.1"/>
    <property type="molecule type" value="Genomic_DNA"/>
</dbReference>
<evidence type="ECO:0000313" key="2">
    <source>
        <dbReference type="EMBL" id="SEH84326.1"/>
    </source>
</evidence>
<dbReference type="KEGG" id="agl:PYTT_1154"/>
<evidence type="ECO:0000313" key="3">
    <source>
        <dbReference type="Proteomes" id="UP000176204"/>
    </source>
</evidence>
<gene>
    <name evidence="2" type="ORF">PYTT_1154</name>
</gene>
<keyword evidence="3" id="KW-1185">Reference proteome</keyword>
<dbReference type="Proteomes" id="UP000176204">
    <property type="component" value="Chromosome I"/>
</dbReference>
<organism evidence="2 3">
    <name type="scientific">Akkermansia glycaniphila</name>
    <dbReference type="NCBI Taxonomy" id="1679444"/>
    <lineage>
        <taxon>Bacteria</taxon>
        <taxon>Pseudomonadati</taxon>
        <taxon>Verrucomicrobiota</taxon>
        <taxon>Verrucomicrobiia</taxon>
        <taxon>Verrucomicrobiales</taxon>
        <taxon>Akkermansiaceae</taxon>
        <taxon>Akkermansia</taxon>
    </lineage>
</organism>
<evidence type="ECO:0000256" key="1">
    <source>
        <dbReference type="SAM" id="SignalP"/>
    </source>
</evidence>
<dbReference type="AlphaFoldDB" id="A0A1C7PBM9"/>
<name>A0A1C7PBM9_9BACT</name>
<proteinExistence type="predicted"/>
<feature type="chain" id="PRO_5014266516" evidence="1">
    <location>
        <begin position="21"/>
        <end position="271"/>
    </location>
</feature>